<dbReference type="CDD" id="cd17503">
    <property type="entry name" value="MFS_LmrB_MDR_like"/>
    <property type="match status" value="1"/>
</dbReference>
<dbReference type="Proteomes" id="UP001501207">
    <property type="component" value="Unassembled WGS sequence"/>
</dbReference>
<dbReference type="PROSITE" id="PS50850">
    <property type="entry name" value="MFS"/>
    <property type="match status" value="1"/>
</dbReference>
<feature type="transmembrane region" description="Helical" evidence="8">
    <location>
        <begin position="281"/>
        <end position="300"/>
    </location>
</feature>
<evidence type="ECO:0000256" key="4">
    <source>
        <dbReference type="ARBA" id="ARBA00022475"/>
    </source>
</evidence>
<evidence type="ECO:0000256" key="3">
    <source>
        <dbReference type="ARBA" id="ARBA00022448"/>
    </source>
</evidence>
<evidence type="ECO:0000256" key="2">
    <source>
        <dbReference type="ARBA" id="ARBA00008537"/>
    </source>
</evidence>
<feature type="transmembrane region" description="Helical" evidence="8">
    <location>
        <begin position="143"/>
        <end position="164"/>
    </location>
</feature>
<comment type="subcellular location">
    <subcellularLocation>
        <location evidence="1">Cell membrane</location>
        <topology evidence="1">Multi-pass membrane protein</topology>
    </subcellularLocation>
</comment>
<sequence>MELIDTTVVNVSMPHIMGNLGATFEDIGWIITAYSVAIVMVLPISGWLGERLGRKNYYIASIVMFTVFSFFCGNAHNLGELIFFRFLQGLAGGGMAPTAQAILIETWPAEELGMAMAMFGMGAVLGPVIGPVLGGYITDHFSWPWVFYINIPLCAIALFLIVTFIRPTPAEKKKSIDWWGLALLAISVASLQIVLERGEREDWFETTYIIVLTFVAVIGGLIFIWHELNTEHPVVNLRILRHRSFAMGIATTLFFGIGMFGSVFVYPLMFQNLLGFTAEQTGLITLPSGIVTILMMPLIGNLMKRKVPAQVIGTCGMIVFFVFSMLMNKTTLSYGMHDFFWPLVTRGVALSMLFVPITTLAVQDLKGREIGQGTGLNTMMRQLGGSFGIALITTFVDRRSIYHDTILSAHLNNYNNAFMQRLNGLQHSFMSQGFGLSQAREMAYAALDRAVRQQSLLLSYTDVFWVVGIFFLLIIPLILFQKFKRGGAPGAAAH</sequence>
<keyword evidence="6 8" id="KW-1133">Transmembrane helix</keyword>
<dbReference type="InterPro" id="IPR011701">
    <property type="entry name" value="MFS"/>
</dbReference>
<dbReference type="NCBIfam" id="TIGR00711">
    <property type="entry name" value="efflux_EmrB"/>
    <property type="match status" value="1"/>
</dbReference>
<keyword evidence="4" id="KW-1003">Cell membrane</keyword>
<dbReference type="PRINTS" id="PR01035">
    <property type="entry name" value="TCRTETA"/>
</dbReference>
<feature type="transmembrane region" description="Helical" evidence="8">
    <location>
        <begin position="245"/>
        <end position="269"/>
    </location>
</feature>
<keyword evidence="11" id="KW-1185">Reference proteome</keyword>
<feature type="domain" description="Major facilitator superfamily (MFS) profile" evidence="9">
    <location>
        <begin position="1"/>
        <end position="486"/>
    </location>
</feature>
<dbReference type="InterPro" id="IPR004638">
    <property type="entry name" value="EmrB-like"/>
</dbReference>
<proteinExistence type="inferred from homology"/>
<accession>A0ABP8FTP2</accession>
<dbReference type="PANTHER" id="PTHR42718">
    <property type="entry name" value="MAJOR FACILITATOR SUPERFAMILY MULTIDRUG TRANSPORTER MFSC"/>
    <property type="match status" value="1"/>
</dbReference>
<dbReference type="Gene3D" id="1.20.1720.10">
    <property type="entry name" value="Multidrug resistance protein D"/>
    <property type="match status" value="1"/>
</dbReference>
<protein>
    <submittedName>
        <fullName evidence="10">MDR family MFS transporter</fullName>
    </submittedName>
</protein>
<dbReference type="InterPro" id="IPR036259">
    <property type="entry name" value="MFS_trans_sf"/>
</dbReference>
<evidence type="ECO:0000313" key="10">
    <source>
        <dbReference type="EMBL" id="GAA4310801.1"/>
    </source>
</evidence>
<reference evidence="11" key="1">
    <citation type="journal article" date="2019" name="Int. J. Syst. Evol. Microbiol.">
        <title>The Global Catalogue of Microorganisms (GCM) 10K type strain sequencing project: providing services to taxonomists for standard genome sequencing and annotation.</title>
        <authorList>
            <consortium name="The Broad Institute Genomics Platform"/>
            <consortium name="The Broad Institute Genome Sequencing Center for Infectious Disease"/>
            <person name="Wu L."/>
            <person name="Ma J."/>
        </authorList>
    </citation>
    <scope>NUCLEOTIDE SEQUENCE [LARGE SCALE GENOMIC DNA]</scope>
    <source>
        <strain evidence="11">JCM 17664</strain>
    </source>
</reference>
<dbReference type="InterPro" id="IPR001958">
    <property type="entry name" value="Tet-R_TetA/multi-R_MdtG-like"/>
</dbReference>
<keyword evidence="3" id="KW-0813">Transport</keyword>
<feature type="transmembrane region" description="Helical" evidence="8">
    <location>
        <begin position="116"/>
        <end position="137"/>
    </location>
</feature>
<feature type="transmembrane region" description="Helical" evidence="8">
    <location>
        <begin position="82"/>
        <end position="104"/>
    </location>
</feature>
<evidence type="ECO:0000256" key="6">
    <source>
        <dbReference type="ARBA" id="ARBA00022989"/>
    </source>
</evidence>
<dbReference type="Pfam" id="PF07690">
    <property type="entry name" value="MFS_1"/>
    <property type="match status" value="1"/>
</dbReference>
<dbReference type="InterPro" id="IPR020846">
    <property type="entry name" value="MFS_dom"/>
</dbReference>
<evidence type="ECO:0000256" key="8">
    <source>
        <dbReference type="SAM" id="Phobius"/>
    </source>
</evidence>
<keyword evidence="5 8" id="KW-0812">Transmembrane</keyword>
<comment type="similarity">
    <text evidence="2">Belongs to the major facilitator superfamily. EmrB family.</text>
</comment>
<feature type="transmembrane region" description="Helical" evidence="8">
    <location>
        <begin position="27"/>
        <end position="49"/>
    </location>
</feature>
<evidence type="ECO:0000259" key="9">
    <source>
        <dbReference type="PROSITE" id="PS50850"/>
    </source>
</evidence>
<evidence type="ECO:0000256" key="7">
    <source>
        <dbReference type="ARBA" id="ARBA00023136"/>
    </source>
</evidence>
<feature type="transmembrane region" description="Helical" evidence="8">
    <location>
        <begin position="207"/>
        <end position="225"/>
    </location>
</feature>
<feature type="transmembrane region" description="Helical" evidence="8">
    <location>
        <begin position="339"/>
        <end position="362"/>
    </location>
</feature>
<keyword evidence="7 8" id="KW-0472">Membrane</keyword>
<organism evidence="10 11">
    <name type="scientific">Compostibacter hankyongensis</name>
    <dbReference type="NCBI Taxonomy" id="1007089"/>
    <lineage>
        <taxon>Bacteria</taxon>
        <taxon>Pseudomonadati</taxon>
        <taxon>Bacteroidota</taxon>
        <taxon>Chitinophagia</taxon>
        <taxon>Chitinophagales</taxon>
        <taxon>Chitinophagaceae</taxon>
        <taxon>Compostibacter</taxon>
    </lineage>
</organism>
<dbReference type="PANTHER" id="PTHR42718:SF9">
    <property type="entry name" value="MAJOR FACILITATOR SUPERFAMILY MULTIDRUG TRANSPORTER MFSC"/>
    <property type="match status" value="1"/>
</dbReference>
<evidence type="ECO:0000256" key="1">
    <source>
        <dbReference type="ARBA" id="ARBA00004651"/>
    </source>
</evidence>
<evidence type="ECO:0000313" key="11">
    <source>
        <dbReference type="Proteomes" id="UP001501207"/>
    </source>
</evidence>
<dbReference type="SUPFAM" id="SSF103473">
    <property type="entry name" value="MFS general substrate transporter"/>
    <property type="match status" value="1"/>
</dbReference>
<feature type="transmembrane region" description="Helical" evidence="8">
    <location>
        <begin position="463"/>
        <end position="480"/>
    </location>
</feature>
<comment type="caution">
    <text evidence="10">The sequence shown here is derived from an EMBL/GenBank/DDBJ whole genome shotgun (WGS) entry which is preliminary data.</text>
</comment>
<evidence type="ECO:0000256" key="5">
    <source>
        <dbReference type="ARBA" id="ARBA00022692"/>
    </source>
</evidence>
<feature type="transmembrane region" description="Helical" evidence="8">
    <location>
        <begin position="307"/>
        <end position="327"/>
    </location>
</feature>
<feature type="transmembrane region" description="Helical" evidence="8">
    <location>
        <begin position="176"/>
        <end position="195"/>
    </location>
</feature>
<name>A0ABP8FTP2_9BACT</name>
<gene>
    <name evidence="10" type="ORF">GCM10023143_19530</name>
</gene>
<dbReference type="EMBL" id="BAABFN010000004">
    <property type="protein sequence ID" value="GAA4310801.1"/>
    <property type="molecule type" value="Genomic_DNA"/>
</dbReference>
<feature type="transmembrane region" description="Helical" evidence="8">
    <location>
        <begin position="56"/>
        <end position="76"/>
    </location>
</feature>
<dbReference type="Gene3D" id="1.20.1250.20">
    <property type="entry name" value="MFS general substrate transporter like domains"/>
    <property type="match status" value="1"/>
</dbReference>